<dbReference type="EMBL" id="CM042883">
    <property type="protein sequence ID" value="KAI4377470.1"/>
    <property type="molecule type" value="Genomic_DNA"/>
</dbReference>
<proteinExistence type="predicted"/>
<keyword evidence="2" id="KW-1185">Reference proteome</keyword>
<dbReference type="Proteomes" id="UP001057402">
    <property type="component" value="Chromosome 4"/>
</dbReference>
<sequence length="253" mass="28404">MGRSPCCAKEGLNRGAWTVQEDAILADYIKSRGKGRWRDLPKRAGLKRCGKSCRLRWLNYLRPDIVRGNISPDEEDLIIRLHKLLGNRWSLIARRLPGRTDNEIKNYWNTNLGKRVTPNSQHRQRKKGESRSRRKPSDKKVPPPSFPKAVRTKASKCTARVIVSPQQVPDKDDRTSVPNMPSAALSLVVDHGMDKVAEGVCSDGFTGKPSDLALEFDIGDICWSEFLGSDFWEATTMDGFDMLADGSVDTSSY</sequence>
<protein>
    <submittedName>
        <fullName evidence="1">Uncharacterized protein</fullName>
    </submittedName>
</protein>
<name>A0ACB9REY9_9MYRT</name>
<evidence type="ECO:0000313" key="1">
    <source>
        <dbReference type="EMBL" id="KAI4377470.1"/>
    </source>
</evidence>
<organism evidence="1 2">
    <name type="scientific">Melastoma candidum</name>
    <dbReference type="NCBI Taxonomy" id="119954"/>
    <lineage>
        <taxon>Eukaryota</taxon>
        <taxon>Viridiplantae</taxon>
        <taxon>Streptophyta</taxon>
        <taxon>Embryophyta</taxon>
        <taxon>Tracheophyta</taxon>
        <taxon>Spermatophyta</taxon>
        <taxon>Magnoliopsida</taxon>
        <taxon>eudicotyledons</taxon>
        <taxon>Gunneridae</taxon>
        <taxon>Pentapetalae</taxon>
        <taxon>rosids</taxon>
        <taxon>malvids</taxon>
        <taxon>Myrtales</taxon>
        <taxon>Melastomataceae</taxon>
        <taxon>Melastomatoideae</taxon>
        <taxon>Melastomateae</taxon>
        <taxon>Melastoma</taxon>
    </lineage>
</organism>
<gene>
    <name evidence="1" type="ORF">MLD38_015088</name>
</gene>
<comment type="caution">
    <text evidence="1">The sequence shown here is derived from an EMBL/GenBank/DDBJ whole genome shotgun (WGS) entry which is preliminary data.</text>
</comment>
<evidence type="ECO:0000313" key="2">
    <source>
        <dbReference type="Proteomes" id="UP001057402"/>
    </source>
</evidence>
<accession>A0ACB9REY9</accession>
<reference evidence="2" key="1">
    <citation type="journal article" date="2023" name="Front. Plant Sci.">
        <title>Chromosomal-level genome assembly of Melastoma candidum provides insights into trichome evolution.</title>
        <authorList>
            <person name="Zhong Y."/>
            <person name="Wu W."/>
            <person name="Sun C."/>
            <person name="Zou P."/>
            <person name="Liu Y."/>
            <person name="Dai S."/>
            <person name="Zhou R."/>
        </authorList>
    </citation>
    <scope>NUCLEOTIDE SEQUENCE [LARGE SCALE GENOMIC DNA]</scope>
</reference>